<comment type="caution">
    <text evidence="4">The sequence shown here is derived from an EMBL/GenBank/DDBJ whole genome shotgun (WGS) entry which is preliminary data.</text>
</comment>
<evidence type="ECO:0000259" key="2">
    <source>
        <dbReference type="Pfam" id="PF18983"/>
    </source>
</evidence>
<reference evidence="4" key="2">
    <citation type="submission" date="2021-04" db="EMBL/GenBank/DDBJ databases">
        <authorList>
            <person name="Gilroy R."/>
        </authorList>
    </citation>
    <scope>NUCLEOTIDE SEQUENCE</scope>
    <source>
        <strain evidence="4">1068</strain>
    </source>
</reference>
<proteinExistence type="predicted"/>
<sequence length="1175" mass="137705">MEQLINGRFEYDVPKLLLSAEKLQFFVSPEDKFKGELDFRAEDGRRVKGMAYSTHRRLILGKEKFSAEQGQLPYGVDAKGLESGEKIEGEIVLSTSIGEYRVPFSIAVKTPEVRTSQGAVRTLEDFVRLAKDDFREAYQLFVEPSFVQLLKERRELITYYRAMVKTPVPYQNLEEFLIGAGLKEQVSLSLEKDKLELYDIQSSLKDTLRIKRNTWGFLRAEVLVEGDFLEVEKKLIHDGHFIGSVYELEYIIRREYLGKGKNFGRIQIRTVYETITYEIMASKGSKIQINISSYEKKKRLEASRDFLHMRMGKLSEASWCSKMRELLGELKENGYFSTECQLFEVYVDIIDGQEEEARRLLDALENNQRIQEEEILQGAFLYLNEKSQRSTCSSKETLERIGSLYQRRVDSYLLLAMMFELDSEGIRPQSRKMFLLEEQYRTGCRSPFLYLEACRLGAEDGAVFRKMNSFTIQVYAFARKYGFLTEEMAFRAVDLAGQMKGFSRSVYRLLEYIYQQYPSVHVVRGICQLIMKGEARRQEYFKWYELAVEADLKITGLYEYYVETMSRNYQKVLPKVIRLYFGYNNTLSDKKKAFVYSNVIRNKEIDPETYQAYKKSMEAFAVEKIKEGRINEDFAVVYQEFCVNSRDENVRAALGRVLFTHRLYCDDPKIRKVIVSHDSLKEEQVYLCADKTAYISLYSKDAAIVFEDGSQRRYTGTIDYNIHNLLDVEELAGTLMKSGLHNPGMLLHICGELSCENPVTSENLECFQAVLKQEIFRESYRQEIRKRLLLYYESNMDNRNLRESLREMDFRGFAKVNKSLLITILVKQDMYVGAYDLICEYGYENIEMPVLLRLCSQMILNLEYEYEEELLLLAGHIVKSGVYDEVLLRYLVKHFEGPVKEMMSLWERAMGFGVDCYQLEEKILVYSMFTRYYPEKGLEVLAEYIVQGGREQVILAYLTFEAYGYFVGGRKREDFLFEALEKITEKGWESDIICRLALLKYYSGQENWSQKRRDLAASILEECREERLRFAFFSRLPRELLMACQLEDKVFVQCKAGPKAKVMLHYAMESQGVMGEEKTEPVKERYQGIYNREFILFYGEKLHYHFVVERKGEILETREEILTVDKAETQGNSKYQMLNAMLLLKEQGKTRELEQMTEEYRRKEQQVASLFPLLD</sequence>
<dbReference type="Proteomes" id="UP000824056">
    <property type="component" value="Unassembled WGS sequence"/>
</dbReference>
<evidence type="ECO:0000313" key="5">
    <source>
        <dbReference type="Proteomes" id="UP000824056"/>
    </source>
</evidence>
<feature type="domain" description="DUF5717" evidence="3">
    <location>
        <begin position="2"/>
        <end position="864"/>
    </location>
</feature>
<evidence type="ECO:0000313" key="4">
    <source>
        <dbReference type="EMBL" id="HIZ66756.1"/>
    </source>
</evidence>
<reference evidence="4" key="1">
    <citation type="journal article" date="2021" name="PeerJ">
        <title>Extensive microbial diversity within the chicken gut microbiome revealed by metagenomics and culture.</title>
        <authorList>
            <person name="Gilroy R."/>
            <person name="Ravi A."/>
            <person name="Getino M."/>
            <person name="Pursley I."/>
            <person name="Horton D.L."/>
            <person name="Alikhan N.F."/>
            <person name="Baker D."/>
            <person name="Gharbi K."/>
            <person name="Hall N."/>
            <person name="Watson M."/>
            <person name="Adriaenssens E.M."/>
            <person name="Foster-Nyarko E."/>
            <person name="Jarju S."/>
            <person name="Secka A."/>
            <person name="Antonio M."/>
            <person name="Oren A."/>
            <person name="Chaudhuri R.R."/>
            <person name="La Ragione R."/>
            <person name="Hildebrand F."/>
            <person name="Pallen M.J."/>
        </authorList>
    </citation>
    <scope>NUCLEOTIDE SEQUENCE</scope>
    <source>
        <strain evidence="4">1068</strain>
    </source>
</reference>
<dbReference type="InterPro" id="IPR043775">
    <property type="entry name" value="DUF5717_N"/>
</dbReference>
<keyword evidence="1" id="KW-0175">Coiled coil</keyword>
<name>A0A9D2JTH9_9FIRM</name>
<organism evidence="4 5">
    <name type="scientific">Candidatus Blautia pullicola</name>
    <dbReference type="NCBI Taxonomy" id="2838498"/>
    <lineage>
        <taxon>Bacteria</taxon>
        <taxon>Bacillati</taxon>
        <taxon>Bacillota</taxon>
        <taxon>Clostridia</taxon>
        <taxon>Lachnospirales</taxon>
        <taxon>Lachnospiraceae</taxon>
        <taxon>Blautia</taxon>
    </lineage>
</organism>
<evidence type="ECO:0000256" key="1">
    <source>
        <dbReference type="SAM" id="Coils"/>
    </source>
</evidence>
<feature type="coiled-coil region" evidence="1">
    <location>
        <begin position="347"/>
        <end position="374"/>
    </location>
</feature>
<evidence type="ECO:0000259" key="3">
    <source>
        <dbReference type="Pfam" id="PF18984"/>
    </source>
</evidence>
<dbReference type="AlphaFoldDB" id="A0A9D2JTH9"/>
<dbReference type="InterPro" id="IPR043774">
    <property type="entry name" value="DUF5717_C"/>
</dbReference>
<dbReference type="EMBL" id="DXBG01000300">
    <property type="protein sequence ID" value="HIZ66756.1"/>
    <property type="molecule type" value="Genomic_DNA"/>
</dbReference>
<feature type="domain" description="DUF5717" evidence="2">
    <location>
        <begin position="867"/>
        <end position="1171"/>
    </location>
</feature>
<accession>A0A9D2JTH9</accession>
<gene>
    <name evidence="4" type="ORF">H9809_12820</name>
</gene>
<dbReference type="Pfam" id="PF18983">
    <property type="entry name" value="DUF5717"/>
    <property type="match status" value="1"/>
</dbReference>
<dbReference type="Pfam" id="PF18984">
    <property type="entry name" value="DUF5717_N"/>
    <property type="match status" value="1"/>
</dbReference>
<protein>
    <submittedName>
        <fullName evidence="4">Uncharacterized protein</fullName>
    </submittedName>
</protein>